<evidence type="ECO:0000313" key="2">
    <source>
        <dbReference type="Proteomes" id="UP000017396"/>
    </source>
</evidence>
<protein>
    <submittedName>
        <fullName evidence="1">CO2 hydration protein</fullName>
    </submittedName>
</protein>
<dbReference type="PATRIC" id="fig|1183438.3.peg.121"/>
<dbReference type="InterPro" id="IPR010220">
    <property type="entry name" value="CO2_hydration"/>
</dbReference>
<accession>U5QC28</accession>
<evidence type="ECO:0000313" key="1">
    <source>
        <dbReference type="EMBL" id="AGY56368.1"/>
    </source>
</evidence>
<dbReference type="KEGG" id="glj:GKIL_0121"/>
<dbReference type="STRING" id="1183438.GKIL_0121"/>
<gene>
    <name evidence="1" type="ORF">GKIL_0121</name>
</gene>
<organism evidence="1 2">
    <name type="scientific">Gloeobacter kilaueensis (strain ATCC BAA-2537 / CCAP 1431/1 / ULC 316 / JS1)</name>
    <dbReference type="NCBI Taxonomy" id="1183438"/>
    <lineage>
        <taxon>Bacteria</taxon>
        <taxon>Bacillati</taxon>
        <taxon>Cyanobacteriota</taxon>
        <taxon>Cyanophyceae</taxon>
        <taxon>Gloeobacterales</taxon>
        <taxon>Gloeobacteraceae</taxon>
        <taxon>Gloeobacter</taxon>
    </lineage>
</organism>
<sequence length="375" mass="42351">MENLSFANLSLAALKQLLSQRLEAGGLLSHSDDNLLEVVGILGSYGIVLDGYSRNLIYIAEHQFLVSLSPFKYFNGKVTFKKLVDHSLHHRLNYEYAEYCARTLYWHGNQKLNDYLQGPEFGGRAERAIRAKFHNNPAALALHKVFPITLPEQVRKLCYYHILGQFWRVMSSIFLSLAERYDQGQIQSIPDVVTHIANGLGKAADQPLTYSVPIDGKTYELIPAEAELRWVSEAAVPYVEIVFFRAIPFRGTVSYTSDAAQIPAERDAFSYGVLYADPLRVGAAGVTPMLLMQDLHRFLPDFLRRHYREDTRSREAINIDMNKTFQKSMFCVTNAAVLALAPLSAGGPESAELRRAYFDTWAQRIVPTKLAEIEP</sequence>
<dbReference type="EMBL" id="CP003587">
    <property type="protein sequence ID" value="AGY56368.1"/>
    <property type="molecule type" value="Genomic_DNA"/>
</dbReference>
<name>U5QC28_GLOK1</name>
<dbReference type="eggNOG" id="COG2441">
    <property type="taxonomic scope" value="Bacteria"/>
</dbReference>
<dbReference type="AlphaFoldDB" id="U5QC28"/>
<reference evidence="1 2" key="1">
    <citation type="journal article" date="2013" name="PLoS ONE">
        <title>Cultivation and Complete Genome Sequencing of Gloeobacter kilaueensis sp. nov., from a Lava Cave in Kilauea Caldera, Hawai'i.</title>
        <authorList>
            <person name="Saw J.H."/>
            <person name="Schatz M."/>
            <person name="Brown M.V."/>
            <person name="Kunkel D.D."/>
            <person name="Foster J.S."/>
            <person name="Shick H."/>
            <person name="Christensen S."/>
            <person name="Hou S."/>
            <person name="Wan X."/>
            <person name="Donachie S.P."/>
        </authorList>
    </citation>
    <scope>NUCLEOTIDE SEQUENCE [LARGE SCALE GENOMIC DNA]</scope>
    <source>
        <strain evidence="2">JS</strain>
    </source>
</reference>
<dbReference type="HOGENOM" id="CLU_707219_0_0_3"/>
<dbReference type="Proteomes" id="UP000017396">
    <property type="component" value="Chromosome"/>
</dbReference>
<dbReference type="Pfam" id="PF10216">
    <property type="entry name" value="ChpXY"/>
    <property type="match status" value="1"/>
</dbReference>
<dbReference type="NCBIfam" id="TIGR01964">
    <property type="entry name" value="chpXY"/>
    <property type="match status" value="1"/>
</dbReference>
<proteinExistence type="predicted"/>
<dbReference type="RefSeq" id="WP_023171361.1">
    <property type="nucleotide sequence ID" value="NC_022600.1"/>
</dbReference>
<keyword evidence="2" id="KW-1185">Reference proteome</keyword>